<feature type="compositionally biased region" description="Basic residues" evidence="4">
    <location>
        <begin position="1514"/>
        <end position="1537"/>
    </location>
</feature>
<proteinExistence type="inferred from homology"/>
<keyword evidence="6" id="KW-0645">Protease</keyword>
<dbReference type="PANTHER" id="PTHR12756:SF11">
    <property type="entry name" value="CYTOSOLIC CARBOXYPEPTIDASE 1"/>
    <property type="match status" value="1"/>
</dbReference>
<dbReference type="Gene3D" id="2.60.40.3120">
    <property type="match status" value="1"/>
</dbReference>
<dbReference type="EMBL" id="LT614628">
    <property type="protein sequence ID" value="SCN21915.1"/>
    <property type="molecule type" value="Genomic_DNA"/>
</dbReference>
<evidence type="ECO:0000256" key="2">
    <source>
        <dbReference type="ARBA" id="ARBA00005988"/>
    </source>
</evidence>
<evidence type="ECO:0000256" key="3">
    <source>
        <dbReference type="PROSITE-ProRule" id="PRU01379"/>
    </source>
</evidence>
<protein>
    <submittedName>
        <fullName evidence="6">Zinc-carboxypeptidase, putative</fullName>
    </submittedName>
</protein>
<dbReference type="Pfam" id="PF18027">
    <property type="entry name" value="Pepdidase_M14_N"/>
    <property type="match status" value="1"/>
</dbReference>
<dbReference type="Proteomes" id="UP000069549">
    <property type="component" value="Chromosome 2"/>
</dbReference>
<dbReference type="VEuPathDB" id="PlasmoDB:PBANKA_0209700"/>
<comment type="similarity">
    <text evidence="2 3">Belongs to the peptidase M14 family.</text>
</comment>
<dbReference type="Gene3D" id="3.40.630.10">
    <property type="entry name" value="Zn peptidases"/>
    <property type="match status" value="1"/>
</dbReference>
<dbReference type="Proteomes" id="UP000220214">
    <property type="component" value="Chromosome 2"/>
</dbReference>
<evidence type="ECO:0000313" key="10">
    <source>
        <dbReference type="EMBL" id="SCN21915.1"/>
    </source>
</evidence>
<dbReference type="PROSITE" id="PS52035">
    <property type="entry name" value="PEPTIDASE_M14"/>
    <property type="match status" value="1"/>
</dbReference>
<feature type="region of interest" description="Disordered" evidence="4">
    <location>
        <begin position="1353"/>
        <end position="1374"/>
    </location>
</feature>
<reference evidence="6 11" key="1">
    <citation type="submission" date="2016-02" db="EMBL/GenBank/DDBJ databases">
        <authorList>
            <consortium name="Pathogen Informatics"/>
        </authorList>
    </citation>
    <scope>NUCLEOTIDE SEQUENCE [LARGE SCALE GENOMIC DNA]</scope>
    <source>
        <strain evidence="6 11">K173</strain>
        <strain evidence="7 15">NK65 ny</strain>
        <strain evidence="10 14">NK65e</strain>
        <strain evidence="8 12">SP11 Antwerpcl1</strain>
        <strain evidence="9 13">SP11 RLL</strain>
    </source>
</reference>
<evidence type="ECO:0000313" key="14">
    <source>
        <dbReference type="Proteomes" id="UP000220214"/>
    </source>
</evidence>
<evidence type="ECO:0000256" key="4">
    <source>
        <dbReference type="SAM" id="MobiDB-lite"/>
    </source>
</evidence>
<comment type="cofactor">
    <cofactor evidence="1">
        <name>Zn(2+)</name>
        <dbReference type="ChEBI" id="CHEBI:29105"/>
    </cofactor>
</comment>
<dbReference type="SUPFAM" id="SSF53187">
    <property type="entry name" value="Zn-dependent exopeptidases"/>
    <property type="match status" value="1"/>
</dbReference>
<dbReference type="Proteomes" id="UP000219860">
    <property type="component" value="Chromosome 2"/>
</dbReference>
<dbReference type="InterPro" id="IPR050821">
    <property type="entry name" value="Cytosolic_carboxypeptidase"/>
</dbReference>
<dbReference type="InterPro" id="IPR040626">
    <property type="entry name" value="Pepdidase_M14_N"/>
</dbReference>
<gene>
    <name evidence="6" type="ORF">PBK173_000027900</name>
    <name evidence="10" type="ORF">PBNK65E_000025800</name>
    <name evidence="7" type="ORF">PBNK65NY_000025500</name>
    <name evidence="8" type="ORF">PBSP11A_000025600</name>
    <name evidence="9" type="ORF">PBSP11RLL_000025800</name>
</gene>
<sequence>MTNEINVAKEKVRNEKTEFFSNVLGSPQGIKKKYNDNLNIFEKCLKKGENYTNNIMNNINGSNSDASKAAKDLICHEPFKLIYEDSCTHVEIPTIMLQGKEKIYNSSTYFGTSIINRHKNKEKAICINKINNLKLFLKNNLKEANLKNRRIFLNSIKNIEDILNYNFRLIRCNTHKNDMSLFCEHDNFVRHIPIVKNKLHELKIAEMKRNIKQSTLMKSDNISFIVNNGFAENSSNQCINEKKNSKTYSINNIYEEVEDAKKKKYIKKSHKENLNKPSNKSNELKQFSIYSKLNEIQCVEEPGMTYKCVYPQNTKFNDDIKCRHNVDSSKGVQIENFPIVFNSKFESGNLQYVLKEKNKEYYSLFISSDIRMNKKTNQWFYFSASYIPNEYYTNELKKEKEKRQTCMNEFLNDINKEANYDHVKCSVDFSDKFLVSNIKRLKKPVSVMFRIENMSKPHFLYKEGYSPLVFSECKNIFENIQWERNAYNIKYIKNNKSRYFNTKKNCIEKLSYTTYTLEFSYDFMYTCDTVYFSSCYPYTYSYLMEYLTSIKNYVKKSRTDINYIEETLCKTTCGFNCPILAITNYDKLYKTSKEYKKNKKSHPEWEGDICIDNIFSLYSNGKENITDKVNKNSKFHGSNNIMNTILDEIDLSKYNNKCFNFTNSDNFDSCNAVSTFNDKLWMYDLWAFSNELVNKPNIDTNFDGVRDLNNYQDISTFYNNTNCKWSDNFMSEFSNLLKKKVILKMGRSKKNEEKMVMPCLRGGSLLVSSNKLENNSKEITKEIIFLTCRVHPGETNASYAMHGFLSFIISNNIYANILRTNYIFIIIPMLNIDGVVLGHNRFCSNGFDLNRQWDKPIYYLHPTVYTTKSLLKNLQKNNNKIIFYCDFHGHSSKYNCFLFGNSGTRTFLKKNNYTEYFANVIYQSIPWFSLGDTKFKNLNDNEGKGGTARYICGTELKIDCSYTLELSLLGVRVGRSFNYFPSIRNGSAVDNFGNTFIPPFEQIQGGMGDVKKNIMNCSEKNCNDFGKSTDIINDNKNEKNSDILCGLSKVIDTKSNAKMIVRRGSTRCYTNKAKANRKETEKNASEFEDSENYQTKLCMSNKSKLQENNGNSSNKDNFIFFNENLLLVTGVSFGICLFKFMNLFLHCKSYKKTDEIGSEALPILTNNLNCMCGHTLEITENFQELSVKLNNMNKSGNKEESGIIIKKKKLNKNECLKINYCTFNIENKINNKNNLQYVTNDGCNDSKKVVKGYAKNNENKNSIVGRMIDDRNISCTYVRNNYGDKRVICPSHKNICLDKKLIKNFEVMEGNNFNDKKGNKCVLASSNEKDKKKKTIIKIKNIYNNNKNKLVTKMKKNGHNNGERNNNNDEDTKKYYTAKTGNKKRLLKGEDENDKHILKINELINSDMFPTISSCNNSNIVNKLQKNNRGKLNIISNGHYKKYVNNKYINTKCVIKRKRKIRVCRKKEISFSVNPKGPSCIDIIKNIIKRTDLENEGYKILESKKSIVCDKSRDKHNKKKTESGRKKKKKKKKILKV</sequence>
<feature type="active site" description="Proton donor/acceptor" evidence="3">
    <location>
        <position position="965"/>
    </location>
</feature>
<evidence type="ECO:0000313" key="8">
    <source>
        <dbReference type="EMBL" id="SCM15248.1"/>
    </source>
</evidence>
<evidence type="ECO:0000313" key="7">
    <source>
        <dbReference type="EMBL" id="SCL90230.1"/>
    </source>
</evidence>
<evidence type="ECO:0000259" key="5">
    <source>
        <dbReference type="PROSITE" id="PS52035"/>
    </source>
</evidence>
<organism evidence="6 11">
    <name type="scientific">Plasmodium berghei</name>
    <dbReference type="NCBI Taxonomy" id="5821"/>
    <lineage>
        <taxon>Eukaryota</taxon>
        <taxon>Sar</taxon>
        <taxon>Alveolata</taxon>
        <taxon>Apicomplexa</taxon>
        <taxon>Aconoidasida</taxon>
        <taxon>Haemosporida</taxon>
        <taxon>Plasmodiidae</taxon>
        <taxon>Plasmodium</taxon>
        <taxon>Plasmodium (Vinckeia)</taxon>
    </lineage>
</organism>
<evidence type="ECO:0000313" key="15">
    <source>
        <dbReference type="Proteomes" id="UP000516480"/>
    </source>
</evidence>
<accession>A0A0Y9TPU2</accession>
<evidence type="ECO:0000313" key="11">
    <source>
        <dbReference type="Proteomes" id="UP000069549"/>
    </source>
</evidence>
<dbReference type="PANTHER" id="PTHR12756">
    <property type="entry name" value="CYTOSOLIC CARBOXYPEPTIDASE"/>
    <property type="match status" value="1"/>
</dbReference>
<evidence type="ECO:0000256" key="1">
    <source>
        <dbReference type="ARBA" id="ARBA00001947"/>
    </source>
</evidence>
<feature type="region of interest" description="Disordered" evidence="4">
    <location>
        <begin position="1511"/>
        <end position="1537"/>
    </location>
</feature>
<dbReference type="GO" id="GO:0006508">
    <property type="term" value="P:proteolysis"/>
    <property type="evidence" value="ECO:0007669"/>
    <property type="project" value="InterPro"/>
</dbReference>
<dbReference type="EMBL" id="LT160022">
    <property type="protein sequence ID" value="CXH88700.1"/>
    <property type="molecule type" value="Genomic_DNA"/>
</dbReference>
<evidence type="ECO:0000313" key="13">
    <source>
        <dbReference type="Proteomes" id="UP000219974"/>
    </source>
</evidence>
<dbReference type="GO" id="GO:0004181">
    <property type="term" value="F:metallocarboxypeptidase activity"/>
    <property type="evidence" value="ECO:0007669"/>
    <property type="project" value="InterPro"/>
</dbReference>
<name>A0A0Y9TPU2_PLABE</name>
<dbReference type="EMBL" id="LT608266">
    <property type="protein sequence ID" value="SCM17043.1"/>
    <property type="molecule type" value="Genomic_DNA"/>
</dbReference>
<feature type="domain" description="Peptidase M14" evidence="5">
    <location>
        <begin position="710"/>
        <end position="1021"/>
    </location>
</feature>
<keyword evidence="6" id="KW-0378">Hydrolase</keyword>
<dbReference type="EMBL" id="LT608250">
    <property type="protein sequence ID" value="SCM15248.1"/>
    <property type="molecule type" value="Genomic_DNA"/>
</dbReference>
<dbReference type="OMA" id="FQRDDNF"/>
<dbReference type="Proteomes" id="UP000516480">
    <property type="component" value="Chromosome 2"/>
</dbReference>
<dbReference type="InterPro" id="IPR000834">
    <property type="entry name" value="Peptidase_M14"/>
</dbReference>
<evidence type="ECO:0000313" key="9">
    <source>
        <dbReference type="EMBL" id="SCM17043.1"/>
    </source>
</evidence>
<dbReference type="Proteomes" id="UP000219974">
    <property type="component" value="Chromosome 2"/>
</dbReference>
<evidence type="ECO:0000313" key="12">
    <source>
        <dbReference type="Proteomes" id="UP000219860"/>
    </source>
</evidence>
<evidence type="ECO:0000313" key="6">
    <source>
        <dbReference type="EMBL" id="CXH88700.1"/>
    </source>
</evidence>
<dbReference type="OrthoDB" id="10253041at2759"/>
<dbReference type="GO" id="GO:0008270">
    <property type="term" value="F:zinc ion binding"/>
    <property type="evidence" value="ECO:0007669"/>
    <property type="project" value="InterPro"/>
</dbReference>
<dbReference type="EMBL" id="LT608138">
    <property type="protein sequence ID" value="SCL90230.1"/>
    <property type="molecule type" value="Genomic_DNA"/>
</dbReference>
<keyword evidence="6" id="KW-0121">Carboxypeptidase</keyword>